<dbReference type="GO" id="GO:0047527">
    <property type="term" value="F:2,3-dihydroxybenzoate-serine ligase activity"/>
    <property type="evidence" value="ECO:0007669"/>
    <property type="project" value="TreeGrafter"/>
</dbReference>
<name>K0K6U9_SACES</name>
<dbReference type="Gene3D" id="3.40.50.980">
    <property type="match status" value="1"/>
</dbReference>
<dbReference type="HOGENOM" id="CLU_688650_0_0_11"/>
<dbReference type="EMBL" id="HE804045">
    <property type="protein sequence ID" value="CCH32599.1"/>
    <property type="molecule type" value="Genomic_DNA"/>
</dbReference>
<dbReference type="SUPFAM" id="SSF48613">
    <property type="entry name" value="Heme oxygenase-like"/>
    <property type="match status" value="1"/>
</dbReference>
<dbReference type="KEGG" id="sesp:BN6_53360"/>
<dbReference type="InterPro" id="IPR016084">
    <property type="entry name" value="Haem_Oase-like_multi-hlx"/>
</dbReference>
<organism evidence="2 3">
    <name type="scientific">Saccharothrix espanaensis (strain ATCC 51144 / DSM 44229 / JCM 9112 / NBRC 15066 / NRRL 15764)</name>
    <dbReference type="NCBI Taxonomy" id="1179773"/>
    <lineage>
        <taxon>Bacteria</taxon>
        <taxon>Bacillati</taxon>
        <taxon>Actinomycetota</taxon>
        <taxon>Actinomycetes</taxon>
        <taxon>Pseudonocardiales</taxon>
        <taxon>Pseudonocardiaceae</taxon>
        <taxon>Saccharothrix</taxon>
    </lineage>
</organism>
<dbReference type="GO" id="GO:0009239">
    <property type="term" value="P:enterobactin biosynthetic process"/>
    <property type="evidence" value="ECO:0007669"/>
    <property type="project" value="TreeGrafter"/>
</dbReference>
<dbReference type="PROSITE" id="PS00455">
    <property type="entry name" value="AMP_BINDING"/>
    <property type="match status" value="1"/>
</dbReference>
<accession>K0K6U9</accession>
<reference evidence="2 3" key="1">
    <citation type="journal article" date="2012" name="BMC Genomics">
        <title>Complete genome sequence of Saccharothrix espanaensis DSM 44229T and comparison to the other completely sequenced Pseudonocardiaceae.</title>
        <authorList>
            <person name="Strobel T."/>
            <person name="Al-Dilaimi A."/>
            <person name="Blom J."/>
            <person name="Gessner A."/>
            <person name="Kalinowski J."/>
            <person name="Luzhetska M."/>
            <person name="Puhler A."/>
            <person name="Szczepanowski R."/>
            <person name="Bechthold A."/>
            <person name="Ruckert C."/>
        </authorList>
    </citation>
    <scope>NUCLEOTIDE SEQUENCE [LARGE SCALE GENOMIC DNA]</scope>
    <source>
        <strain evidence="3">ATCC 51144 / DSM 44229 / JCM 9112 / NBRC 15066 / NRRL 15764</strain>
    </source>
</reference>
<feature type="region of interest" description="Disordered" evidence="1">
    <location>
        <begin position="134"/>
        <end position="169"/>
    </location>
</feature>
<dbReference type="AlphaFoldDB" id="K0K6U9"/>
<dbReference type="GO" id="GO:0009366">
    <property type="term" value="C:enterobactin synthetase complex"/>
    <property type="evidence" value="ECO:0007669"/>
    <property type="project" value="TreeGrafter"/>
</dbReference>
<dbReference type="Gene3D" id="3.40.50.12780">
    <property type="entry name" value="N-terminal domain of ligase-like"/>
    <property type="match status" value="1"/>
</dbReference>
<evidence type="ECO:0000256" key="1">
    <source>
        <dbReference type="SAM" id="MobiDB-lite"/>
    </source>
</evidence>
<protein>
    <submittedName>
        <fullName evidence="2">Peptide synthetase</fullName>
    </submittedName>
</protein>
<dbReference type="eggNOG" id="COG1020">
    <property type="taxonomic scope" value="Bacteria"/>
</dbReference>
<dbReference type="GO" id="GO:0031177">
    <property type="term" value="F:phosphopantetheine binding"/>
    <property type="evidence" value="ECO:0007669"/>
    <property type="project" value="TreeGrafter"/>
</dbReference>
<dbReference type="InterPro" id="IPR042099">
    <property type="entry name" value="ANL_N_sf"/>
</dbReference>
<keyword evidence="3" id="KW-1185">Reference proteome</keyword>
<dbReference type="PANTHER" id="PTHR45527:SF1">
    <property type="entry name" value="FATTY ACID SYNTHASE"/>
    <property type="match status" value="1"/>
</dbReference>
<evidence type="ECO:0000313" key="3">
    <source>
        <dbReference type="Proteomes" id="UP000006281"/>
    </source>
</evidence>
<evidence type="ECO:0000313" key="2">
    <source>
        <dbReference type="EMBL" id="CCH32599.1"/>
    </source>
</evidence>
<proteinExistence type="predicted"/>
<dbReference type="SUPFAM" id="SSF56801">
    <property type="entry name" value="Acetyl-CoA synthetase-like"/>
    <property type="match status" value="1"/>
</dbReference>
<dbReference type="PATRIC" id="fig|1179773.3.peg.5373"/>
<gene>
    <name evidence="2" type="ordered locus">BN6_53360</name>
</gene>
<dbReference type="GO" id="GO:0005829">
    <property type="term" value="C:cytosol"/>
    <property type="evidence" value="ECO:0007669"/>
    <property type="project" value="TreeGrafter"/>
</dbReference>
<dbReference type="PANTHER" id="PTHR45527">
    <property type="entry name" value="NONRIBOSOMAL PEPTIDE SYNTHETASE"/>
    <property type="match status" value="1"/>
</dbReference>
<dbReference type="STRING" id="1179773.BN6_53360"/>
<sequence>MAGRESQRAAHLGRGREWNATVLDYPRDALVHELFLEQARATPEAIALSPQDADLLSYDQVRRRMEALAAVLAAKGVRVGDSVAVGWERSVDGDPLPPCLALADAAETVAEASAPIPELSASDLAYVMFTSGSIGTPKGPGPQPGSILSCGPTGRSPAPVEAPRNDPATSMRHHPIEESTMTVHTEAADLAGRLATLRHDEPVANAVLDKLNDGSLTAADLRGLVLTELQAHQAELVAYGVGLAKYPHPPATAFFTQITELVTNATPKLVACARALGLGDAELRRRVPDPTIYAFGGCLSWIAVTGSQASLALALHTDMTVYFPDCVAITAGVRESAVTAPDEFFDYYDGTASEDLLALALETADDGLRRGDDPDEAAFSARLLEANIGLFWRAAAEAWS</sequence>
<dbReference type="GO" id="GO:0043041">
    <property type="term" value="P:amino acid activation for nonribosomal peptide biosynthetic process"/>
    <property type="evidence" value="ECO:0007669"/>
    <property type="project" value="TreeGrafter"/>
</dbReference>
<dbReference type="Proteomes" id="UP000006281">
    <property type="component" value="Chromosome"/>
</dbReference>
<dbReference type="InterPro" id="IPR020845">
    <property type="entry name" value="AMP-binding_CS"/>
</dbReference>